<comment type="subcellular location">
    <subcellularLocation>
        <location evidence="1">Cell envelope</location>
    </subcellularLocation>
</comment>
<dbReference type="PANTHER" id="PTHR30290:SF10">
    <property type="entry name" value="PERIPLASMIC OLIGOPEPTIDE-BINDING PROTEIN-RELATED"/>
    <property type="match status" value="1"/>
</dbReference>
<reference evidence="7 8" key="1">
    <citation type="submission" date="2019-07" db="EMBL/GenBank/DDBJ databases">
        <title>Whole genome shotgun sequence of Lactobacillus diolivorans NBRC 107869.</title>
        <authorList>
            <person name="Hosoyama A."/>
            <person name="Uohara A."/>
            <person name="Ohji S."/>
            <person name="Ichikawa N."/>
        </authorList>
    </citation>
    <scope>NUCLEOTIDE SEQUENCE [LARGE SCALE GENOMIC DNA]</scope>
    <source>
        <strain evidence="7 8">NBRC 107869</strain>
    </source>
</reference>
<keyword evidence="4 5" id="KW-0732">Signal</keyword>
<dbReference type="Gene3D" id="3.90.76.10">
    <property type="entry name" value="Dipeptide-binding Protein, Domain 1"/>
    <property type="match status" value="1"/>
</dbReference>
<name>A0ABQ0XAX4_9LACO</name>
<dbReference type="PIRSF" id="PIRSF002741">
    <property type="entry name" value="MppA"/>
    <property type="match status" value="1"/>
</dbReference>
<keyword evidence="3" id="KW-0813">Transport</keyword>
<dbReference type="CDD" id="cd08504">
    <property type="entry name" value="PBP2_OppA"/>
    <property type="match status" value="1"/>
</dbReference>
<evidence type="ECO:0000256" key="2">
    <source>
        <dbReference type="ARBA" id="ARBA00005695"/>
    </source>
</evidence>
<dbReference type="RefSeq" id="WP_057864850.1">
    <property type="nucleotide sequence ID" value="NZ_BKAB01000009.1"/>
</dbReference>
<comment type="caution">
    <text evidence="7">The sequence shown here is derived from an EMBL/GenBank/DDBJ whole genome shotgun (WGS) entry which is preliminary data.</text>
</comment>
<protein>
    <submittedName>
        <fullName evidence="7">Peptide ABC transporter substrate-binding protein</fullName>
    </submittedName>
</protein>
<organism evidence="7 8">
    <name type="scientific">Lentilactobacillus diolivorans</name>
    <dbReference type="NCBI Taxonomy" id="179838"/>
    <lineage>
        <taxon>Bacteria</taxon>
        <taxon>Bacillati</taxon>
        <taxon>Bacillota</taxon>
        <taxon>Bacilli</taxon>
        <taxon>Lactobacillales</taxon>
        <taxon>Lactobacillaceae</taxon>
        <taxon>Lentilactobacillus</taxon>
    </lineage>
</organism>
<dbReference type="EMBL" id="BKAB01000009">
    <property type="protein sequence ID" value="GEP23177.1"/>
    <property type="molecule type" value="Genomic_DNA"/>
</dbReference>
<accession>A0ABQ0XAX4</accession>
<keyword evidence="8" id="KW-1185">Reference proteome</keyword>
<evidence type="ECO:0000256" key="5">
    <source>
        <dbReference type="SAM" id="SignalP"/>
    </source>
</evidence>
<feature type="signal peptide" evidence="5">
    <location>
        <begin position="1"/>
        <end position="21"/>
    </location>
</feature>
<dbReference type="Gene3D" id="3.10.105.10">
    <property type="entry name" value="Dipeptide-binding Protein, Domain 3"/>
    <property type="match status" value="1"/>
</dbReference>
<evidence type="ECO:0000259" key="6">
    <source>
        <dbReference type="Pfam" id="PF00496"/>
    </source>
</evidence>
<dbReference type="InterPro" id="IPR000914">
    <property type="entry name" value="SBP_5_dom"/>
</dbReference>
<feature type="domain" description="Solute-binding protein family 5" evidence="6">
    <location>
        <begin position="76"/>
        <end position="459"/>
    </location>
</feature>
<dbReference type="SUPFAM" id="SSF53850">
    <property type="entry name" value="Periplasmic binding protein-like II"/>
    <property type="match status" value="1"/>
</dbReference>
<evidence type="ECO:0000256" key="3">
    <source>
        <dbReference type="ARBA" id="ARBA00022448"/>
    </source>
</evidence>
<sequence>MKLNSFAKLSGVALLSALVLAGCGSKSSSTGTKKQTLNWMVPSSISTMDTSKMTDLYSSQVANATNEGLLRMGNSKVTPGVAKSYKISNGGKTWTFNLRHSKWNDGKPVTAEDFVFAWQRTVSPKTASQYAYIFGNVKNATQISAGKMSPSKLGVKADGNYKLVVTLNKPQSFFKYMVAQGYYFPQEKSIVQKYGSNYATNATKNGYNGPFILKGWNGTNDTFKLVKNPKYWDAKKVKLSTVNFQTIKDPSTALNSYQSNKLDFTTLNGTQVKQYKNNKDYHDYLEASSFYLEMNEKKDPMFKNKNIRRALSLAIDKKQFVDKVLADGSIAPKGYVPAKMSSHNGKDFADQAYVKDAVEYNLAQAKKYWAKGLKETGKKSVSLTLLSDDTDGAKKNTEFVQSQLTKLPGLKITNQNVPFKTRLSRSQNGQFDLVITAWIADYPDPSNFLDLFTSTNSQNNGKWKNAQYDALIKKSESTDANNETARWNDMVQAEKILMNDQGIVPLYQQAQSTLMQSKVKGVQFFPTSPQWAWDKASIK</sequence>
<evidence type="ECO:0000256" key="4">
    <source>
        <dbReference type="ARBA" id="ARBA00022729"/>
    </source>
</evidence>
<dbReference type="InterPro" id="IPR030678">
    <property type="entry name" value="Peptide/Ni-bd"/>
</dbReference>
<dbReference type="PROSITE" id="PS51257">
    <property type="entry name" value="PROKAR_LIPOPROTEIN"/>
    <property type="match status" value="1"/>
</dbReference>
<dbReference type="InterPro" id="IPR039424">
    <property type="entry name" value="SBP_5"/>
</dbReference>
<proteinExistence type="inferred from homology"/>
<gene>
    <name evidence="7" type="primary">oppA_9</name>
    <name evidence="7" type="ORF">LDI01_07700</name>
</gene>
<evidence type="ECO:0000313" key="7">
    <source>
        <dbReference type="EMBL" id="GEP23177.1"/>
    </source>
</evidence>
<evidence type="ECO:0000256" key="1">
    <source>
        <dbReference type="ARBA" id="ARBA00004196"/>
    </source>
</evidence>
<dbReference type="Gene3D" id="3.40.190.10">
    <property type="entry name" value="Periplasmic binding protein-like II"/>
    <property type="match status" value="1"/>
</dbReference>
<dbReference type="Proteomes" id="UP000321409">
    <property type="component" value="Unassembled WGS sequence"/>
</dbReference>
<dbReference type="PANTHER" id="PTHR30290">
    <property type="entry name" value="PERIPLASMIC BINDING COMPONENT OF ABC TRANSPORTER"/>
    <property type="match status" value="1"/>
</dbReference>
<evidence type="ECO:0000313" key="8">
    <source>
        <dbReference type="Proteomes" id="UP000321409"/>
    </source>
</evidence>
<comment type="similarity">
    <text evidence="2">Belongs to the bacterial solute-binding protein 5 family.</text>
</comment>
<dbReference type="Pfam" id="PF00496">
    <property type="entry name" value="SBP_bac_5"/>
    <property type="match status" value="1"/>
</dbReference>
<feature type="chain" id="PRO_5045316364" evidence="5">
    <location>
        <begin position="22"/>
        <end position="539"/>
    </location>
</feature>